<dbReference type="Proteomes" id="UP000265715">
    <property type="component" value="Unassembled WGS sequence"/>
</dbReference>
<feature type="compositionally biased region" description="Pro residues" evidence="4">
    <location>
        <begin position="248"/>
        <end position="266"/>
    </location>
</feature>
<gene>
    <name evidence="5" type="primary">degP</name>
    <name evidence="5" type="ORF">Mterra_03523</name>
</gene>
<accession>A0A399E6D4</accession>
<dbReference type="SUPFAM" id="SSF50494">
    <property type="entry name" value="Trypsin-like serine proteases"/>
    <property type="match status" value="1"/>
</dbReference>
<evidence type="ECO:0000256" key="4">
    <source>
        <dbReference type="SAM" id="MobiDB-lite"/>
    </source>
</evidence>
<evidence type="ECO:0000256" key="3">
    <source>
        <dbReference type="ARBA" id="ARBA00022801"/>
    </source>
</evidence>
<keyword evidence="2 5" id="KW-0645">Protease</keyword>
<keyword evidence="6" id="KW-1185">Reference proteome</keyword>
<dbReference type="EC" id="3.4.21.107" evidence="5"/>
<dbReference type="InterPro" id="IPR001940">
    <property type="entry name" value="Peptidase_S1C"/>
</dbReference>
<comment type="similarity">
    <text evidence="1">Belongs to the peptidase S1C family.</text>
</comment>
<dbReference type="InterPro" id="IPR043504">
    <property type="entry name" value="Peptidase_S1_PA_chymotrypsin"/>
</dbReference>
<dbReference type="PRINTS" id="PR00834">
    <property type="entry name" value="PROTEASES2C"/>
</dbReference>
<dbReference type="EMBL" id="QXDL01000231">
    <property type="protein sequence ID" value="RIH80297.1"/>
    <property type="molecule type" value="Genomic_DNA"/>
</dbReference>
<feature type="region of interest" description="Disordered" evidence="4">
    <location>
        <begin position="285"/>
        <end position="305"/>
    </location>
</feature>
<evidence type="ECO:0000256" key="1">
    <source>
        <dbReference type="ARBA" id="ARBA00010541"/>
    </source>
</evidence>
<evidence type="ECO:0000256" key="2">
    <source>
        <dbReference type="ARBA" id="ARBA00022670"/>
    </source>
</evidence>
<keyword evidence="3 5" id="KW-0378">Hydrolase</keyword>
<sequence>MRHRGIRLGLLGLLGVLALGPLAQAQTLSRELRERIIRATVMITPADKNGKILGIGSGTIIDPRGYILTNYHVIGDVDNRQIAPLLPVRLIRFVDQPPEFRYFADVVKADPNLDLALIRVARDTEGRPVSNLNLPSVKLGDSDELLPGDPIFAFGFQGTGGSTITFSSGTVGGFLGEDMQSGGKQWIKHDAQTGPGNSGGGIYNEKGELIGVHTAGRGGDGNSRTAFMRPSALAWGLFAPVLLANTPQPQPQPQPQPNPQPGPAPAGWPVRVAVGQSFTISFPGEQFSGSFTEEDKDGPYGSATSRRGAKYDAAYLYDSKNDYMAFLLSPDGNTVLVCQVKRGGVKGGVLQGEAISIVNKQSKSLGQCTVALGGAQPVALKWPLEVKVGLSYSVTFPGDEFSGKFTEEDKDGQYGSATNRRGKSFDTGYFYDGQTDSGLFVVAVDGSTLWACEVSKDGMQGNTLQGEAISIVNKQSKSLGKCSVTLNVAGAAPALTLSWPLPKLLGQSVALAFPGGQFGGKFTEEDKDGQYGTATDRRGAEYDLLFVFDPKNDVALFGVGIDDSTLWVCRVGRSGLQGNTLQGEALSIVNKQSKSLGKCSVTVGTTGASHPSPGVLAGFAPALNALGAS</sequence>
<dbReference type="GO" id="GO:0006508">
    <property type="term" value="P:proteolysis"/>
    <property type="evidence" value="ECO:0007669"/>
    <property type="project" value="UniProtKB-KW"/>
</dbReference>
<dbReference type="Gene3D" id="2.40.10.10">
    <property type="entry name" value="Trypsin-like serine proteases"/>
    <property type="match status" value="2"/>
</dbReference>
<dbReference type="GO" id="GO:0004252">
    <property type="term" value="F:serine-type endopeptidase activity"/>
    <property type="evidence" value="ECO:0007669"/>
    <property type="project" value="InterPro"/>
</dbReference>
<name>A0A399E6D4_9DEIN</name>
<proteinExistence type="inferred from homology"/>
<dbReference type="OrthoDB" id="34623at2"/>
<evidence type="ECO:0000313" key="5">
    <source>
        <dbReference type="EMBL" id="RIH80297.1"/>
    </source>
</evidence>
<dbReference type="InterPro" id="IPR009003">
    <property type="entry name" value="Peptidase_S1_PA"/>
</dbReference>
<reference evidence="5 6" key="1">
    <citation type="submission" date="2018-08" db="EMBL/GenBank/DDBJ databases">
        <title>Meiothermus terrae DSM 26712 genome sequencing project.</title>
        <authorList>
            <person name="Da Costa M.S."/>
            <person name="Albuquerque L."/>
            <person name="Raposo P."/>
            <person name="Froufe H.J.C."/>
            <person name="Barroso C.S."/>
            <person name="Egas C."/>
        </authorList>
    </citation>
    <scope>NUCLEOTIDE SEQUENCE [LARGE SCALE GENOMIC DNA]</scope>
    <source>
        <strain evidence="5 6">DSM 26712</strain>
    </source>
</reference>
<dbReference type="InterPro" id="IPR051201">
    <property type="entry name" value="Chloro_Bact_Ser_Proteases"/>
</dbReference>
<organism evidence="5 6">
    <name type="scientific">Calidithermus terrae</name>
    <dbReference type="NCBI Taxonomy" id="1408545"/>
    <lineage>
        <taxon>Bacteria</taxon>
        <taxon>Thermotogati</taxon>
        <taxon>Deinococcota</taxon>
        <taxon>Deinococci</taxon>
        <taxon>Thermales</taxon>
        <taxon>Thermaceae</taxon>
        <taxon>Calidithermus</taxon>
    </lineage>
</organism>
<dbReference type="AlphaFoldDB" id="A0A399E6D4"/>
<dbReference type="PANTHER" id="PTHR43343:SF3">
    <property type="entry name" value="PROTEASE DO-LIKE 8, CHLOROPLASTIC"/>
    <property type="match status" value="1"/>
</dbReference>
<comment type="caution">
    <text evidence="5">The sequence shown here is derived from an EMBL/GenBank/DDBJ whole genome shotgun (WGS) entry which is preliminary data.</text>
</comment>
<protein>
    <submittedName>
        <fullName evidence="5">Periplasmic serine endoprotease DegP</fullName>
        <ecNumber evidence="5">3.4.21.107</ecNumber>
    </submittedName>
</protein>
<evidence type="ECO:0000313" key="6">
    <source>
        <dbReference type="Proteomes" id="UP000265715"/>
    </source>
</evidence>
<dbReference type="PANTHER" id="PTHR43343">
    <property type="entry name" value="PEPTIDASE S12"/>
    <property type="match status" value="1"/>
</dbReference>
<dbReference type="RefSeq" id="WP_119316421.1">
    <property type="nucleotide sequence ID" value="NZ_QXDL01000231.1"/>
</dbReference>
<dbReference type="Pfam" id="PF13365">
    <property type="entry name" value="Trypsin_2"/>
    <property type="match status" value="1"/>
</dbReference>
<feature type="region of interest" description="Disordered" evidence="4">
    <location>
        <begin position="244"/>
        <end position="269"/>
    </location>
</feature>